<accession>A0A4Y7JUX9</accession>
<sequence>MEGKDDVKGAPDEEDTEGFFDGFLLKDIDAGRNLCELRPELTELVQKYSILHVSSFSPIMRPELTCAKIFYSSCEQFPVQLRFPLSLNVGRNVYILTTMDQNGQGRKSGEQDKLWEFVDPIDNLFQIPSGVIQVLPDLPMIWENNVLVQGMWSSE</sequence>
<gene>
    <name evidence="1" type="ORF">C5167_008571</name>
</gene>
<keyword evidence="2" id="KW-1185">Reference proteome</keyword>
<evidence type="ECO:0000313" key="1">
    <source>
        <dbReference type="EMBL" id="RZC64873.1"/>
    </source>
</evidence>
<dbReference type="Gramene" id="RZC64873">
    <property type="protein sequence ID" value="RZC64873"/>
    <property type="gene ID" value="C5167_008571"/>
</dbReference>
<reference evidence="1 2" key="1">
    <citation type="journal article" date="2018" name="Science">
        <title>The opium poppy genome and morphinan production.</title>
        <authorList>
            <person name="Guo L."/>
            <person name="Winzer T."/>
            <person name="Yang X."/>
            <person name="Li Y."/>
            <person name="Ning Z."/>
            <person name="He Z."/>
            <person name="Teodor R."/>
            <person name="Lu Y."/>
            <person name="Bowser T.A."/>
            <person name="Graham I.A."/>
            <person name="Ye K."/>
        </authorList>
    </citation>
    <scope>NUCLEOTIDE SEQUENCE [LARGE SCALE GENOMIC DNA]</scope>
    <source>
        <strain evidence="2">cv. HN1</strain>
        <tissue evidence="1">Leaves</tissue>
    </source>
</reference>
<name>A0A4Y7JUX9_PAPSO</name>
<proteinExistence type="predicted"/>
<protein>
    <submittedName>
        <fullName evidence="1">Uncharacterized protein</fullName>
    </submittedName>
</protein>
<organism evidence="1 2">
    <name type="scientific">Papaver somniferum</name>
    <name type="common">Opium poppy</name>
    <dbReference type="NCBI Taxonomy" id="3469"/>
    <lineage>
        <taxon>Eukaryota</taxon>
        <taxon>Viridiplantae</taxon>
        <taxon>Streptophyta</taxon>
        <taxon>Embryophyta</taxon>
        <taxon>Tracheophyta</taxon>
        <taxon>Spermatophyta</taxon>
        <taxon>Magnoliopsida</taxon>
        <taxon>Ranunculales</taxon>
        <taxon>Papaveraceae</taxon>
        <taxon>Papaveroideae</taxon>
        <taxon>Papaver</taxon>
    </lineage>
</organism>
<dbReference type="Proteomes" id="UP000316621">
    <property type="component" value="Chromosome 6"/>
</dbReference>
<dbReference type="AlphaFoldDB" id="A0A4Y7JUX9"/>
<dbReference type="EMBL" id="CM010720">
    <property type="protein sequence ID" value="RZC64873.1"/>
    <property type="molecule type" value="Genomic_DNA"/>
</dbReference>
<evidence type="ECO:0000313" key="2">
    <source>
        <dbReference type="Proteomes" id="UP000316621"/>
    </source>
</evidence>